<comment type="caution">
    <text evidence="2">The sequence shown here is derived from an EMBL/GenBank/DDBJ whole genome shotgun (WGS) entry which is preliminary data.</text>
</comment>
<protein>
    <submittedName>
        <fullName evidence="2">Uncharacterized protein</fullName>
    </submittedName>
</protein>
<feature type="compositionally biased region" description="Basic and acidic residues" evidence="1">
    <location>
        <begin position="282"/>
        <end position="306"/>
    </location>
</feature>
<feature type="compositionally biased region" description="Polar residues" evidence="1">
    <location>
        <begin position="716"/>
        <end position="736"/>
    </location>
</feature>
<feature type="region of interest" description="Disordered" evidence="1">
    <location>
        <begin position="248"/>
        <end position="306"/>
    </location>
</feature>
<dbReference type="Proteomes" id="UP000193144">
    <property type="component" value="Unassembled WGS sequence"/>
</dbReference>
<feature type="compositionally biased region" description="Basic and acidic residues" evidence="1">
    <location>
        <begin position="408"/>
        <end position="422"/>
    </location>
</feature>
<feature type="region of interest" description="Disordered" evidence="1">
    <location>
        <begin position="386"/>
        <end position="453"/>
    </location>
</feature>
<dbReference type="STRING" id="1231657.A0A1Y1ZZI4"/>
<feature type="region of interest" description="Disordered" evidence="1">
    <location>
        <begin position="1"/>
        <end position="133"/>
    </location>
</feature>
<keyword evidence="3" id="KW-1185">Reference proteome</keyword>
<organism evidence="2 3">
    <name type="scientific">Clohesyomyces aquaticus</name>
    <dbReference type="NCBI Taxonomy" id="1231657"/>
    <lineage>
        <taxon>Eukaryota</taxon>
        <taxon>Fungi</taxon>
        <taxon>Dikarya</taxon>
        <taxon>Ascomycota</taxon>
        <taxon>Pezizomycotina</taxon>
        <taxon>Dothideomycetes</taxon>
        <taxon>Pleosporomycetidae</taxon>
        <taxon>Pleosporales</taxon>
        <taxon>Lindgomycetaceae</taxon>
        <taxon>Clohesyomyces</taxon>
    </lineage>
</organism>
<feature type="region of interest" description="Disordered" evidence="1">
    <location>
        <begin position="618"/>
        <end position="647"/>
    </location>
</feature>
<proteinExistence type="predicted"/>
<evidence type="ECO:0000313" key="3">
    <source>
        <dbReference type="Proteomes" id="UP000193144"/>
    </source>
</evidence>
<reference evidence="2 3" key="1">
    <citation type="submission" date="2016-07" db="EMBL/GenBank/DDBJ databases">
        <title>Pervasive Adenine N6-methylation of Active Genes in Fungi.</title>
        <authorList>
            <consortium name="DOE Joint Genome Institute"/>
            <person name="Mondo S.J."/>
            <person name="Dannebaum R.O."/>
            <person name="Kuo R.C."/>
            <person name="Labutti K."/>
            <person name="Haridas S."/>
            <person name="Kuo A."/>
            <person name="Salamov A."/>
            <person name="Ahrendt S.R."/>
            <person name="Lipzen A."/>
            <person name="Sullivan W."/>
            <person name="Andreopoulos W.B."/>
            <person name="Clum A."/>
            <person name="Lindquist E."/>
            <person name="Daum C."/>
            <person name="Ramamoorthy G.K."/>
            <person name="Gryganskyi A."/>
            <person name="Culley D."/>
            <person name="Magnuson J.K."/>
            <person name="James T.Y."/>
            <person name="O'Malley M.A."/>
            <person name="Stajich J.E."/>
            <person name="Spatafora J.W."/>
            <person name="Visel A."/>
            <person name="Grigoriev I.V."/>
        </authorList>
    </citation>
    <scope>NUCLEOTIDE SEQUENCE [LARGE SCALE GENOMIC DNA]</scope>
    <source>
        <strain evidence="2 3">CBS 115471</strain>
    </source>
</reference>
<accession>A0A1Y1ZZI4</accession>
<feature type="compositionally biased region" description="Polar residues" evidence="1">
    <location>
        <begin position="34"/>
        <end position="55"/>
    </location>
</feature>
<name>A0A1Y1ZZI4_9PLEO</name>
<evidence type="ECO:0000313" key="2">
    <source>
        <dbReference type="EMBL" id="ORY15590.1"/>
    </source>
</evidence>
<feature type="region of interest" description="Disordered" evidence="1">
    <location>
        <begin position="716"/>
        <end position="745"/>
    </location>
</feature>
<evidence type="ECO:0000256" key="1">
    <source>
        <dbReference type="SAM" id="MobiDB-lite"/>
    </source>
</evidence>
<feature type="compositionally biased region" description="Polar residues" evidence="1">
    <location>
        <begin position="618"/>
        <end position="638"/>
    </location>
</feature>
<dbReference type="AlphaFoldDB" id="A0A1Y1ZZI4"/>
<sequence>MAPRPRSVSPTVQARRLLEARRDKRDTDEFEAVEQSNTRGRSSSVYPTTRPIDSTELQKTEIQESHQDDSSETLMDSNEGKESDNPAPESRLPRPPRIIGRRFPHESSIPPPPPAPKSSMHQNRPIQPPRSNMDILSNCIRIVQNNVAEMRAHISGDDQAREEEIRGRNDEITRRQAEMGRRMLELAQRALRGVAVDTEAEQKEAKEDRRADEELERSQEELEKAERELGREQGRAWMRRALEMAQEMEQEVADAEDEVRNSSIRRVSKPQPPHPRPGLRGGGKEAPRKSDSPKEMPERMSKLSRADGRLENFGRYLQRLLAHQMIDNLNHILGLPVRAKGAVPRSQKEAVLERRRIVKKIASQLDSETLDRFGKKFAIVDGLENPIDSGVEANNDNESGGESGIEENSVKENSLHERHATESGKPILPRHRHTELNSPQIPRPLGPNIAAPRAPQPEYFALRPGPGPQLGLFTVPKPSTQNRRNNLPKVAAPMLPNHLLKEGPGPKLGFFAVPKVKPQNIRGTTPPESNTIPSIELPQTYPKVKPRNLPATTPSETGIILSPQTELLFPQKQGDASAKSPITQHMMSSKFASLPIKPAREDYELAVSLISTVSQPYNRDPSTQIGSFPTSDMRSTANKGLGGAPPPSVIEIDHQDISERDVPMASIEYDIEDAKSPASRPRAAGSPIDSVLLEDSELGGFPDQMEDVVLSDIRTRVSQDQADSTSGGEEVTSGTSEPEPEHWPVLWHGDETEKPYPMLERFENGHAFIKVYDKYEGMLLSEDWVDAIPKEGVDWEAYFAKALRELDELDDEWWFK</sequence>
<gene>
    <name evidence="2" type="ORF">BCR34DRAFT_642375</name>
</gene>
<feature type="region of interest" description="Disordered" evidence="1">
    <location>
        <begin position="197"/>
        <end position="229"/>
    </location>
</feature>
<dbReference type="EMBL" id="MCFA01000024">
    <property type="protein sequence ID" value="ORY15590.1"/>
    <property type="molecule type" value="Genomic_DNA"/>
</dbReference>
<feature type="compositionally biased region" description="Basic and acidic residues" evidence="1">
    <location>
        <begin position="200"/>
        <end position="229"/>
    </location>
</feature>
<feature type="compositionally biased region" description="Acidic residues" evidence="1">
    <location>
        <begin position="248"/>
        <end position="257"/>
    </location>
</feature>
<feature type="compositionally biased region" description="Basic and acidic residues" evidence="1">
    <location>
        <begin position="16"/>
        <end position="27"/>
    </location>
</feature>
<feature type="compositionally biased region" description="Basic and acidic residues" evidence="1">
    <location>
        <begin position="56"/>
        <end position="69"/>
    </location>
</feature>